<dbReference type="AlphaFoldDB" id="B4IL06"/>
<sequence>MMIMMMMMMISRSTSIGIMIINAMLMMMMMMMFIIVVLCAARQLIQPTAKVVDPDPRILSPESYCSCSSSNFIFVCFCYSKTGRVSHYCPSLSLVAPSRYFMVLPKEIDF</sequence>
<name>B4IL06_DROSE</name>
<proteinExistence type="predicted"/>
<keyword evidence="2" id="KW-1185">Reference proteome</keyword>
<evidence type="ECO:0000313" key="1">
    <source>
        <dbReference type="EMBL" id="EDW52794.1"/>
    </source>
</evidence>
<dbReference type="EMBL" id="CH480860">
    <property type="protein sequence ID" value="EDW52794.1"/>
    <property type="molecule type" value="Genomic_DNA"/>
</dbReference>
<accession>B4IL06</accession>
<evidence type="ECO:0000313" key="2">
    <source>
        <dbReference type="Proteomes" id="UP000001292"/>
    </source>
</evidence>
<reference evidence="1 2" key="1">
    <citation type="journal article" date="2007" name="Nature">
        <title>Evolution of genes and genomes on the Drosophila phylogeny.</title>
        <authorList>
            <consortium name="Drosophila 12 Genomes Consortium"/>
            <person name="Clark A.G."/>
            <person name="Eisen M.B."/>
            <person name="Smith D.R."/>
            <person name="Bergman C.M."/>
            <person name="Oliver B."/>
            <person name="Markow T.A."/>
            <person name="Kaufman T.C."/>
            <person name="Kellis M."/>
            <person name="Gelbart W."/>
            <person name="Iyer V.N."/>
            <person name="Pollard D.A."/>
            <person name="Sackton T.B."/>
            <person name="Larracuente A.M."/>
            <person name="Singh N.D."/>
            <person name="Abad J.P."/>
            <person name="Abt D.N."/>
            <person name="Adryan B."/>
            <person name="Aguade M."/>
            <person name="Akashi H."/>
            <person name="Anderson W.W."/>
            <person name="Aquadro C.F."/>
            <person name="Ardell D.H."/>
            <person name="Arguello R."/>
            <person name="Artieri C.G."/>
            <person name="Barbash D.A."/>
            <person name="Barker D."/>
            <person name="Barsanti P."/>
            <person name="Batterham P."/>
            <person name="Batzoglou S."/>
            <person name="Begun D."/>
            <person name="Bhutkar A."/>
            <person name="Blanco E."/>
            <person name="Bosak S.A."/>
            <person name="Bradley R.K."/>
            <person name="Brand A.D."/>
            <person name="Brent M.R."/>
            <person name="Brooks A.N."/>
            <person name="Brown R.H."/>
            <person name="Butlin R.K."/>
            <person name="Caggese C."/>
            <person name="Calvi B.R."/>
            <person name="Bernardo de Carvalho A."/>
            <person name="Caspi A."/>
            <person name="Castrezana S."/>
            <person name="Celniker S.E."/>
            <person name="Chang J.L."/>
            <person name="Chapple C."/>
            <person name="Chatterji S."/>
            <person name="Chinwalla A."/>
            <person name="Civetta A."/>
            <person name="Clifton S.W."/>
            <person name="Comeron J.M."/>
            <person name="Costello J.C."/>
            <person name="Coyne J.A."/>
            <person name="Daub J."/>
            <person name="David R.G."/>
            <person name="Delcher A.L."/>
            <person name="Delehaunty K."/>
            <person name="Do C.B."/>
            <person name="Ebling H."/>
            <person name="Edwards K."/>
            <person name="Eickbush T."/>
            <person name="Evans J.D."/>
            <person name="Filipski A."/>
            <person name="Findeiss S."/>
            <person name="Freyhult E."/>
            <person name="Fulton L."/>
            <person name="Fulton R."/>
            <person name="Garcia A.C."/>
            <person name="Gardiner A."/>
            <person name="Garfield D.A."/>
            <person name="Garvin B.E."/>
            <person name="Gibson G."/>
            <person name="Gilbert D."/>
            <person name="Gnerre S."/>
            <person name="Godfrey J."/>
            <person name="Good R."/>
            <person name="Gotea V."/>
            <person name="Gravely B."/>
            <person name="Greenberg A.J."/>
            <person name="Griffiths-Jones S."/>
            <person name="Gross S."/>
            <person name="Guigo R."/>
            <person name="Gustafson E.A."/>
            <person name="Haerty W."/>
            <person name="Hahn M.W."/>
            <person name="Halligan D.L."/>
            <person name="Halpern A.L."/>
            <person name="Halter G.M."/>
            <person name="Han M.V."/>
            <person name="Heger A."/>
            <person name="Hillier L."/>
            <person name="Hinrichs A.S."/>
            <person name="Holmes I."/>
            <person name="Hoskins R.A."/>
            <person name="Hubisz M.J."/>
            <person name="Hultmark D."/>
            <person name="Huntley M.A."/>
            <person name="Jaffe D.B."/>
            <person name="Jagadeeshan S."/>
            <person name="Jeck W.R."/>
            <person name="Johnson J."/>
            <person name="Jones C.D."/>
            <person name="Jordan W.C."/>
            <person name="Karpen G.H."/>
            <person name="Kataoka E."/>
            <person name="Keightley P.D."/>
            <person name="Kheradpour P."/>
            <person name="Kirkness E.F."/>
            <person name="Koerich L.B."/>
            <person name="Kristiansen K."/>
            <person name="Kudrna D."/>
            <person name="Kulathinal R.J."/>
            <person name="Kumar S."/>
            <person name="Kwok R."/>
            <person name="Lander E."/>
            <person name="Langley C.H."/>
            <person name="Lapoint R."/>
            <person name="Lazzaro B.P."/>
            <person name="Lee S.J."/>
            <person name="Levesque L."/>
            <person name="Li R."/>
            <person name="Lin C.F."/>
            <person name="Lin M.F."/>
            <person name="Lindblad-Toh K."/>
            <person name="Llopart A."/>
            <person name="Long M."/>
            <person name="Low L."/>
            <person name="Lozovsky E."/>
            <person name="Lu J."/>
            <person name="Luo M."/>
            <person name="Machado C.A."/>
            <person name="Makalowski W."/>
            <person name="Marzo M."/>
            <person name="Matsuda M."/>
            <person name="Matzkin L."/>
            <person name="McAllister B."/>
            <person name="McBride C.S."/>
            <person name="McKernan B."/>
            <person name="McKernan K."/>
            <person name="Mendez-Lago M."/>
            <person name="Minx P."/>
            <person name="Mollenhauer M.U."/>
            <person name="Montooth K."/>
            <person name="Mount S.M."/>
            <person name="Mu X."/>
            <person name="Myers E."/>
            <person name="Negre B."/>
            <person name="Newfeld S."/>
            <person name="Nielsen R."/>
            <person name="Noor M.A."/>
            <person name="O'Grady P."/>
            <person name="Pachter L."/>
            <person name="Papaceit M."/>
            <person name="Parisi M.J."/>
            <person name="Parisi M."/>
            <person name="Parts L."/>
            <person name="Pedersen J.S."/>
            <person name="Pesole G."/>
            <person name="Phillippy A.M."/>
            <person name="Ponting C.P."/>
            <person name="Pop M."/>
            <person name="Porcelli D."/>
            <person name="Powell J.R."/>
            <person name="Prohaska S."/>
            <person name="Pruitt K."/>
            <person name="Puig M."/>
            <person name="Quesneville H."/>
            <person name="Ram K.R."/>
            <person name="Rand D."/>
            <person name="Rasmussen M.D."/>
            <person name="Reed L.K."/>
            <person name="Reenan R."/>
            <person name="Reily A."/>
            <person name="Remington K.A."/>
            <person name="Rieger T.T."/>
            <person name="Ritchie M.G."/>
            <person name="Robin C."/>
            <person name="Rogers Y.H."/>
            <person name="Rohde C."/>
            <person name="Rozas J."/>
            <person name="Rubenfield M.J."/>
            <person name="Ruiz A."/>
            <person name="Russo S."/>
            <person name="Salzberg S.L."/>
            <person name="Sanchez-Gracia A."/>
            <person name="Saranga D.J."/>
            <person name="Sato H."/>
            <person name="Schaeffer S.W."/>
            <person name="Schatz M.C."/>
            <person name="Schlenke T."/>
            <person name="Schwartz R."/>
            <person name="Segarra C."/>
            <person name="Singh R.S."/>
            <person name="Sirot L."/>
            <person name="Sirota M."/>
            <person name="Sisneros N.B."/>
            <person name="Smith C.D."/>
            <person name="Smith T.F."/>
            <person name="Spieth J."/>
            <person name="Stage D.E."/>
            <person name="Stark A."/>
            <person name="Stephan W."/>
            <person name="Strausberg R.L."/>
            <person name="Strempel S."/>
            <person name="Sturgill D."/>
            <person name="Sutton G."/>
            <person name="Sutton G.G."/>
            <person name="Tao W."/>
            <person name="Teichmann S."/>
            <person name="Tobari Y.N."/>
            <person name="Tomimura Y."/>
            <person name="Tsolas J.M."/>
            <person name="Valente V.L."/>
            <person name="Venter E."/>
            <person name="Venter J.C."/>
            <person name="Vicario S."/>
            <person name="Vieira F.G."/>
            <person name="Vilella A.J."/>
            <person name="Villasante A."/>
            <person name="Walenz B."/>
            <person name="Wang J."/>
            <person name="Wasserman M."/>
            <person name="Watts T."/>
            <person name="Wilson D."/>
            <person name="Wilson R.K."/>
            <person name="Wing R.A."/>
            <person name="Wolfner M.F."/>
            <person name="Wong A."/>
            <person name="Wong G.K."/>
            <person name="Wu C.I."/>
            <person name="Wu G."/>
            <person name="Yamamoto D."/>
            <person name="Yang H.P."/>
            <person name="Yang S.P."/>
            <person name="Yorke J.A."/>
            <person name="Yoshida K."/>
            <person name="Zdobnov E."/>
            <person name="Zhang P."/>
            <person name="Zhang Y."/>
            <person name="Zimin A.V."/>
            <person name="Baldwin J."/>
            <person name="Abdouelleil A."/>
            <person name="Abdulkadir J."/>
            <person name="Abebe A."/>
            <person name="Abera B."/>
            <person name="Abreu J."/>
            <person name="Acer S.C."/>
            <person name="Aftuck L."/>
            <person name="Alexander A."/>
            <person name="An P."/>
            <person name="Anderson E."/>
            <person name="Anderson S."/>
            <person name="Arachi H."/>
            <person name="Azer M."/>
            <person name="Bachantsang P."/>
            <person name="Barry A."/>
            <person name="Bayul T."/>
            <person name="Berlin A."/>
            <person name="Bessette D."/>
            <person name="Bloom T."/>
            <person name="Blye J."/>
            <person name="Boguslavskiy L."/>
            <person name="Bonnet C."/>
            <person name="Boukhgalter B."/>
            <person name="Bourzgui I."/>
            <person name="Brown A."/>
            <person name="Cahill P."/>
            <person name="Channer S."/>
            <person name="Cheshatsang Y."/>
            <person name="Chuda L."/>
            <person name="Citroen M."/>
            <person name="Collymore A."/>
            <person name="Cooke P."/>
            <person name="Costello M."/>
            <person name="D'Aco K."/>
            <person name="Daza R."/>
            <person name="De Haan G."/>
            <person name="DeGray S."/>
            <person name="DeMaso C."/>
            <person name="Dhargay N."/>
            <person name="Dooley K."/>
            <person name="Dooley E."/>
            <person name="Doricent M."/>
            <person name="Dorje P."/>
            <person name="Dorjee K."/>
            <person name="Dupes A."/>
            <person name="Elong R."/>
            <person name="Falk J."/>
            <person name="Farina A."/>
            <person name="Faro S."/>
            <person name="Ferguson D."/>
            <person name="Fisher S."/>
            <person name="Foley C.D."/>
            <person name="Franke A."/>
            <person name="Friedrich D."/>
            <person name="Gadbois L."/>
            <person name="Gearin G."/>
            <person name="Gearin C.R."/>
            <person name="Giannoukos G."/>
            <person name="Goode T."/>
            <person name="Graham J."/>
            <person name="Grandbois E."/>
            <person name="Grewal S."/>
            <person name="Gyaltsen K."/>
            <person name="Hafez N."/>
            <person name="Hagos B."/>
            <person name="Hall J."/>
            <person name="Henson C."/>
            <person name="Hollinger A."/>
            <person name="Honan T."/>
            <person name="Huard M.D."/>
            <person name="Hughes L."/>
            <person name="Hurhula B."/>
            <person name="Husby M.E."/>
            <person name="Kamat A."/>
            <person name="Kanga B."/>
            <person name="Kashin S."/>
            <person name="Khazanovich D."/>
            <person name="Kisner P."/>
            <person name="Lance K."/>
            <person name="Lara M."/>
            <person name="Lee W."/>
            <person name="Lennon N."/>
            <person name="Letendre F."/>
            <person name="LeVine R."/>
            <person name="Lipovsky A."/>
            <person name="Liu X."/>
            <person name="Liu J."/>
            <person name="Liu S."/>
            <person name="Lokyitsang T."/>
            <person name="Lokyitsang Y."/>
            <person name="Lubonja R."/>
            <person name="Lui A."/>
            <person name="MacDonald P."/>
            <person name="Magnisalis V."/>
            <person name="Maru K."/>
            <person name="Matthews C."/>
            <person name="McCusker W."/>
            <person name="McDonough S."/>
            <person name="Mehta T."/>
            <person name="Meldrim J."/>
            <person name="Meneus L."/>
            <person name="Mihai O."/>
            <person name="Mihalev A."/>
            <person name="Mihova T."/>
            <person name="Mittelman R."/>
            <person name="Mlenga V."/>
            <person name="Montmayeur A."/>
            <person name="Mulrain L."/>
            <person name="Navidi A."/>
            <person name="Naylor J."/>
            <person name="Negash T."/>
            <person name="Nguyen T."/>
            <person name="Nguyen N."/>
            <person name="Nicol R."/>
            <person name="Norbu C."/>
            <person name="Norbu N."/>
            <person name="Novod N."/>
            <person name="O'Neill B."/>
            <person name="Osman S."/>
            <person name="Markiewicz E."/>
            <person name="Oyono O.L."/>
            <person name="Patti C."/>
            <person name="Phunkhang P."/>
            <person name="Pierre F."/>
            <person name="Priest M."/>
            <person name="Raghuraman S."/>
            <person name="Rege F."/>
            <person name="Reyes R."/>
            <person name="Rise C."/>
            <person name="Rogov P."/>
            <person name="Ross K."/>
            <person name="Ryan E."/>
            <person name="Settipalli S."/>
            <person name="Shea T."/>
            <person name="Sherpa N."/>
            <person name="Shi L."/>
            <person name="Shih D."/>
            <person name="Sparrow T."/>
            <person name="Spaulding J."/>
            <person name="Stalker J."/>
            <person name="Stange-Thomann N."/>
            <person name="Stavropoulos S."/>
            <person name="Stone C."/>
            <person name="Strader C."/>
            <person name="Tesfaye S."/>
            <person name="Thomson T."/>
            <person name="Thoulutsang Y."/>
            <person name="Thoulutsang D."/>
            <person name="Topham K."/>
            <person name="Topping I."/>
            <person name="Tsamla T."/>
            <person name="Vassiliev H."/>
            <person name="Vo A."/>
            <person name="Wangchuk T."/>
            <person name="Wangdi T."/>
            <person name="Weiand M."/>
            <person name="Wilkinson J."/>
            <person name="Wilson A."/>
            <person name="Yadav S."/>
            <person name="Young G."/>
            <person name="Yu Q."/>
            <person name="Zembek L."/>
            <person name="Zhong D."/>
            <person name="Zimmer A."/>
            <person name="Zwirko Z."/>
            <person name="Jaffe D.B."/>
            <person name="Alvarez P."/>
            <person name="Brockman W."/>
            <person name="Butler J."/>
            <person name="Chin C."/>
            <person name="Gnerre S."/>
            <person name="Grabherr M."/>
            <person name="Kleber M."/>
            <person name="Mauceli E."/>
            <person name="MacCallum I."/>
        </authorList>
    </citation>
    <scope>NUCLEOTIDE SEQUENCE [LARGE SCALE GENOMIC DNA]</scope>
    <source>
        <strain evidence="2">Rob3c / Tucson 14021-0248.25</strain>
    </source>
</reference>
<organism evidence="2">
    <name type="scientific">Drosophila sechellia</name>
    <name type="common">Fruit fly</name>
    <dbReference type="NCBI Taxonomy" id="7238"/>
    <lineage>
        <taxon>Eukaryota</taxon>
        <taxon>Metazoa</taxon>
        <taxon>Ecdysozoa</taxon>
        <taxon>Arthropoda</taxon>
        <taxon>Hexapoda</taxon>
        <taxon>Insecta</taxon>
        <taxon>Pterygota</taxon>
        <taxon>Neoptera</taxon>
        <taxon>Endopterygota</taxon>
        <taxon>Diptera</taxon>
        <taxon>Brachycera</taxon>
        <taxon>Muscomorpha</taxon>
        <taxon>Ephydroidea</taxon>
        <taxon>Drosophilidae</taxon>
        <taxon>Drosophila</taxon>
        <taxon>Sophophora</taxon>
    </lineage>
</organism>
<protein>
    <submittedName>
        <fullName evidence="1">GM13148</fullName>
    </submittedName>
</protein>
<gene>
    <name evidence="1" type="primary">Dsec\GM13148</name>
    <name evidence="1" type="ORF">Dsec_GM13148</name>
</gene>
<dbReference type="HOGENOM" id="CLU_2173622_0_0_1"/>
<dbReference type="Proteomes" id="UP000001292">
    <property type="component" value="Unassembled WGS sequence"/>
</dbReference>